<sequence>MALLCWISQISGSVSLTRLRRPRWEAKGPVDAFSTHTSAFAPSSVIPRRQPRPRAVSTGQQEGGSDVQTMLSWLREWGAEWHHDVCVMDFDGLRGVGARRPIEGRQTLIKIPLSCCIRVTEGRPSPIPKRIIHPNVWSSLPSIFLQLALVLLYERRKGSRAPHVPYTHLLPQSYHMRAERWPPAVTDALNYPHLVAASHQTNELIDWFLGAHGVMGELFSSREELEWAVDSAVTRAVQITCDDGDSLCLLPLMDILNHSTTHGHGVAIEYSRREEAYVATSLPGSRWEAGEQIWWNYGQKGNDELLSQFGFVEADNRLDTHVIDLSTVTRFAPTTPSVSGQQPASDSEWRTLRWRGGDSNAATIPDALVQTIRRHRSFGGGGGDAGVWGAISEILREELAGVSRRLDALSSIRQRYGDQRTADAVWVASQYLIEKTKLLQAGLRHAEEMVRGRPLLPLPDRPLRASVAAVDSPDHFDKTRSIIRVFG</sequence>
<dbReference type="InParanoid" id="A0A0G4FLW2"/>
<dbReference type="VEuPathDB" id="CryptoDB:Vbra_21372"/>
<gene>
    <name evidence="2" type="ORF">Vbra_21372</name>
</gene>
<dbReference type="InterPro" id="IPR050600">
    <property type="entry name" value="SETD3_SETD6_MTase"/>
</dbReference>
<evidence type="ECO:0000313" key="2">
    <source>
        <dbReference type="EMBL" id="CEM14552.1"/>
    </source>
</evidence>
<dbReference type="InterPro" id="IPR046341">
    <property type="entry name" value="SET_dom_sf"/>
</dbReference>
<name>A0A0G4FLW2_VITBC</name>
<dbReference type="AlphaFoldDB" id="A0A0G4FLW2"/>
<proteinExistence type="predicted"/>
<dbReference type="STRING" id="1169540.A0A0G4FLW2"/>
<dbReference type="GO" id="GO:0016279">
    <property type="term" value="F:protein-lysine N-methyltransferase activity"/>
    <property type="evidence" value="ECO:0007669"/>
    <property type="project" value="TreeGrafter"/>
</dbReference>
<dbReference type="CDD" id="cd10527">
    <property type="entry name" value="SET_LSMT"/>
    <property type="match status" value="1"/>
</dbReference>
<dbReference type="SUPFAM" id="SSF82199">
    <property type="entry name" value="SET domain"/>
    <property type="match status" value="1"/>
</dbReference>
<evidence type="ECO:0000313" key="3">
    <source>
        <dbReference type="Proteomes" id="UP000041254"/>
    </source>
</evidence>
<feature type="region of interest" description="Disordered" evidence="1">
    <location>
        <begin position="42"/>
        <end position="64"/>
    </location>
</feature>
<dbReference type="EMBL" id="CDMY01000456">
    <property type="protein sequence ID" value="CEM14552.1"/>
    <property type="molecule type" value="Genomic_DNA"/>
</dbReference>
<accession>A0A0G4FLW2</accession>
<keyword evidence="3" id="KW-1185">Reference proteome</keyword>
<evidence type="ECO:0000256" key="1">
    <source>
        <dbReference type="SAM" id="MobiDB-lite"/>
    </source>
</evidence>
<protein>
    <recommendedName>
        <fullName evidence="4">SET domain-containing protein</fullName>
    </recommendedName>
</protein>
<dbReference type="PANTHER" id="PTHR13271">
    <property type="entry name" value="UNCHARACTERIZED PUTATIVE METHYLTRANSFERASE"/>
    <property type="match status" value="1"/>
</dbReference>
<dbReference type="OrthoDB" id="341421at2759"/>
<dbReference type="Proteomes" id="UP000041254">
    <property type="component" value="Unassembled WGS sequence"/>
</dbReference>
<evidence type="ECO:0008006" key="4">
    <source>
        <dbReference type="Google" id="ProtNLM"/>
    </source>
</evidence>
<dbReference type="Gene3D" id="3.90.1410.10">
    <property type="entry name" value="set domain protein methyltransferase, domain 1"/>
    <property type="match status" value="1"/>
</dbReference>
<reference evidence="2 3" key="1">
    <citation type="submission" date="2014-11" db="EMBL/GenBank/DDBJ databases">
        <authorList>
            <person name="Zhu J."/>
            <person name="Qi W."/>
            <person name="Song R."/>
        </authorList>
    </citation>
    <scope>NUCLEOTIDE SEQUENCE [LARGE SCALE GENOMIC DNA]</scope>
</reference>
<organism evidence="2 3">
    <name type="scientific">Vitrella brassicaformis (strain CCMP3155)</name>
    <dbReference type="NCBI Taxonomy" id="1169540"/>
    <lineage>
        <taxon>Eukaryota</taxon>
        <taxon>Sar</taxon>
        <taxon>Alveolata</taxon>
        <taxon>Colpodellida</taxon>
        <taxon>Vitrellaceae</taxon>
        <taxon>Vitrella</taxon>
    </lineage>
</organism>